<reference evidence="2" key="1">
    <citation type="submission" date="2023-03" db="EMBL/GenBank/DDBJ databases">
        <title>Massive genome expansion in bonnet fungi (Mycena s.s.) driven by repeated elements and novel gene families across ecological guilds.</title>
        <authorList>
            <consortium name="Lawrence Berkeley National Laboratory"/>
            <person name="Harder C.B."/>
            <person name="Miyauchi S."/>
            <person name="Viragh M."/>
            <person name="Kuo A."/>
            <person name="Thoen E."/>
            <person name="Andreopoulos B."/>
            <person name="Lu D."/>
            <person name="Skrede I."/>
            <person name="Drula E."/>
            <person name="Henrissat B."/>
            <person name="Morin E."/>
            <person name="Kohler A."/>
            <person name="Barry K."/>
            <person name="LaButti K."/>
            <person name="Morin E."/>
            <person name="Salamov A."/>
            <person name="Lipzen A."/>
            <person name="Mereny Z."/>
            <person name="Hegedus B."/>
            <person name="Baldrian P."/>
            <person name="Stursova M."/>
            <person name="Weitz H."/>
            <person name="Taylor A."/>
            <person name="Grigoriev I.V."/>
            <person name="Nagy L.G."/>
            <person name="Martin F."/>
            <person name="Kauserud H."/>
        </authorList>
    </citation>
    <scope>NUCLEOTIDE SEQUENCE</scope>
    <source>
        <strain evidence="2">CBHHK182m</strain>
    </source>
</reference>
<comment type="caution">
    <text evidence="2">The sequence shown here is derived from an EMBL/GenBank/DDBJ whole genome shotgun (WGS) entry which is preliminary data.</text>
</comment>
<dbReference type="InterPro" id="IPR012337">
    <property type="entry name" value="RNaseH-like_sf"/>
</dbReference>
<keyword evidence="3" id="KW-1185">Reference proteome</keyword>
<evidence type="ECO:0000313" key="2">
    <source>
        <dbReference type="EMBL" id="KAJ7761325.1"/>
    </source>
</evidence>
<feature type="region of interest" description="Disordered" evidence="1">
    <location>
        <begin position="208"/>
        <end position="228"/>
    </location>
</feature>
<dbReference type="SUPFAM" id="SSF53098">
    <property type="entry name" value="Ribonuclease H-like"/>
    <property type="match status" value="1"/>
</dbReference>
<evidence type="ECO:0008006" key="4">
    <source>
        <dbReference type="Google" id="ProtNLM"/>
    </source>
</evidence>
<evidence type="ECO:0000313" key="3">
    <source>
        <dbReference type="Proteomes" id="UP001215598"/>
    </source>
</evidence>
<dbReference type="Gene3D" id="3.30.420.10">
    <property type="entry name" value="Ribonuclease H-like superfamily/Ribonuclease H"/>
    <property type="match status" value="1"/>
</dbReference>
<organism evidence="2 3">
    <name type="scientific">Mycena metata</name>
    <dbReference type="NCBI Taxonomy" id="1033252"/>
    <lineage>
        <taxon>Eukaryota</taxon>
        <taxon>Fungi</taxon>
        <taxon>Dikarya</taxon>
        <taxon>Basidiomycota</taxon>
        <taxon>Agaricomycotina</taxon>
        <taxon>Agaricomycetes</taxon>
        <taxon>Agaricomycetidae</taxon>
        <taxon>Agaricales</taxon>
        <taxon>Marasmiineae</taxon>
        <taxon>Mycenaceae</taxon>
        <taxon>Mycena</taxon>
    </lineage>
</organism>
<dbReference type="InterPro" id="IPR036397">
    <property type="entry name" value="RNaseH_sf"/>
</dbReference>
<protein>
    <recommendedName>
        <fullName evidence="4">Reverse transcriptase zinc-binding domain-containing protein</fullName>
    </recommendedName>
</protein>
<proteinExistence type="predicted"/>
<dbReference type="GO" id="GO:0003676">
    <property type="term" value="F:nucleic acid binding"/>
    <property type="evidence" value="ECO:0007669"/>
    <property type="project" value="InterPro"/>
</dbReference>
<evidence type="ECO:0000256" key="1">
    <source>
        <dbReference type="SAM" id="MobiDB-lite"/>
    </source>
</evidence>
<feature type="compositionally biased region" description="Basic and acidic residues" evidence="1">
    <location>
        <begin position="213"/>
        <end position="226"/>
    </location>
</feature>
<accession>A0AAD7NHV5</accession>
<name>A0AAD7NHV5_9AGAR</name>
<dbReference type="EMBL" id="JARKIB010000035">
    <property type="protein sequence ID" value="KAJ7761325.1"/>
    <property type="molecule type" value="Genomic_DNA"/>
</dbReference>
<gene>
    <name evidence="2" type="ORF">B0H16DRAFT_1688452</name>
</gene>
<dbReference type="AlphaFoldDB" id="A0AAD7NHV5"/>
<sequence>MIVGGKKQVVAVLADQNLFRRFPLATTSSSPAWAIHQHTKAKAVHPDVLPATYYNSLRIFTRQKVLPGAQDVAHLDTLVPENEGEIAFSVAGATKLGGTAEARAGSGIKPRHAPNQEITIRIPERLSQTAQNAEIVGALQSVRYTPKNVGLKIESKKRTLLTAMSNKLEKWEDRGWIETPNAETLKALAAALREREAETKFAVVTRSEEGEEADRLARTGAEKQDTDQIDLQIPDHLQLRGAKLSTLSQRTAYRGIKALKEKVHRKATDENVLNTQQAVKSLFKKAPTEKLIWKSIRSKDLSRQVRNFMWKTLHGAHCIGKFWAHIPEMEDRANCQHCGGIETMEHILLECNRPGQAEIWNLAEALWRKRFSTWPTVSFGGIMGAALATFPDANGKDSQSAARLYRIIMTESMYLIWKIRCEVVIQNNGEPKTTTEIHNRWVALINERLEIDRNLTNQMRFGKQHSLPPSLVLETWKGTLLDEDKLPPL</sequence>
<dbReference type="Proteomes" id="UP001215598">
    <property type="component" value="Unassembled WGS sequence"/>
</dbReference>